<sequence length="101" mass="10404">MEISSNAFNSGLNAMRAGQQRMDQAASEIARGAVAPQGEAQGSPAQALPPAQPSQAAERVDNQALAESLVELKSARNDVEAGARVVATADEMLGTLVDTRA</sequence>
<dbReference type="RefSeq" id="WP_093984761.1">
    <property type="nucleotide sequence ID" value="NZ_BMDE01000005.1"/>
</dbReference>
<reference evidence="3" key="2">
    <citation type="submission" date="2017-12" db="EMBL/GenBank/DDBJ databases">
        <authorList>
            <person name="Hurst M.R.H."/>
        </authorList>
    </citation>
    <scope>NUCLEOTIDE SEQUENCE [LARGE SCALE GENOMIC DNA]</scope>
    <source>
        <strain evidence="3">ZYSR67-Z</strain>
    </source>
</reference>
<evidence type="ECO:0008006" key="6">
    <source>
        <dbReference type="Google" id="ProtNLM"/>
    </source>
</evidence>
<proteinExistence type="predicted"/>
<evidence type="ECO:0000313" key="4">
    <source>
        <dbReference type="Proteomes" id="UP000242861"/>
    </source>
</evidence>
<accession>A0A2I0CLK9</accession>
<reference evidence="4" key="3">
    <citation type="submission" date="2017-12" db="EMBL/GenBank/DDBJ databases">
        <authorList>
            <person name="Yu X.-Y."/>
        </authorList>
    </citation>
    <scope>NUCLEOTIDE SEQUENCE [LARGE SCALE GENOMIC DNA]</scope>
    <source>
        <strain evidence="4">ZYSR67-Z</strain>
    </source>
</reference>
<dbReference type="AlphaFoldDB" id="A0A2I0CLK9"/>
<feature type="compositionally biased region" description="Low complexity" evidence="1">
    <location>
        <begin position="40"/>
        <end position="57"/>
    </location>
</feature>
<reference evidence="2" key="5">
    <citation type="submission" date="2024-05" db="EMBL/GenBank/DDBJ databases">
        <authorList>
            <person name="Sun Q."/>
            <person name="Sedlacek I."/>
        </authorList>
    </citation>
    <scope>NUCLEOTIDE SEQUENCE</scope>
    <source>
        <strain evidence="2">CCM 8778</strain>
    </source>
</reference>
<evidence type="ECO:0000313" key="5">
    <source>
        <dbReference type="Proteomes" id="UP000655550"/>
    </source>
</evidence>
<feature type="region of interest" description="Disordered" evidence="1">
    <location>
        <begin position="1"/>
        <end position="62"/>
    </location>
</feature>
<reference evidence="5" key="4">
    <citation type="journal article" date="2019" name="Int. J. Syst. Evol. Microbiol.">
        <title>The Global Catalogue of Microorganisms (GCM) 10K type strain sequencing project: providing services to taxonomists for standard genome sequencing and annotation.</title>
        <authorList>
            <consortium name="The Broad Institute Genomics Platform"/>
            <consortium name="The Broad Institute Genome Sequencing Center for Infectious Disease"/>
            <person name="Wu L."/>
            <person name="Ma J."/>
        </authorList>
    </citation>
    <scope>NUCLEOTIDE SEQUENCE [LARGE SCALE GENOMIC DNA]</scope>
    <source>
        <strain evidence="5">CCM 8778</strain>
    </source>
</reference>
<keyword evidence="5" id="KW-1185">Reference proteome</keyword>
<gene>
    <name evidence="3" type="ORF">CW360_15835</name>
    <name evidence="2" type="ORF">GCM10007363_18450</name>
</gene>
<evidence type="ECO:0000313" key="2">
    <source>
        <dbReference type="EMBL" id="GGH93560.1"/>
    </source>
</evidence>
<dbReference type="EMBL" id="BMDE01000005">
    <property type="protein sequence ID" value="GGH93560.1"/>
    <property type="molecule type" value="Genomic_DNA"/>
</dbReference>
<evidence type="ECO:0000313" key="3">
    <source>
        <dbReference type="EMBL" id="PKF69977.1"/>
    </source>
</evidence>
<comment type="caution">
    <text evidence="3">The sequence shown here is derived from an EMBL/GenBank/DDBJ whole genome shotgun (WGS) entry which is preliminary data.</text>
</comment>
<evidence type="ECO:0000256" key="1">
    <source>
        <dbReference type="SAM" id="MobiDB-lite"/>
    </source>
</evidence>
<reference evidence="2" key="1">
    <citation type="journal article" date="2014" name="Int. J. Syst. Evol. Microbiol.">
        <title>Complete genome of a new Firmicutes species belonging to the dominant human colonic microbiota ('Ruminococcus bicirculans') reveals two chromosomes and a selective capacity to utilize plant glucans.</title>
        <authorList>
            <consortium name="NISC Comparative Sequencing Program"/>
            <person name="Wegmann U."/>
            <person name="Louis P."/>
            <person name="Goesmann A."/>
            <person name="Henrissat B."/>
            <person name="Duncan S.H."/>
            <person name="Flint H.J."/>
        </authorList>
    </citation>
    <scope>NUCLEOTIDE SEQUENCE</scope>
    <source>
        <strain evidence="2">CCM 8778</strain>
    </source>
</reference>
<feature type="compositionally biased region" description="Polar residues" evidence="1">
    <location>
        <begin position="1"/>
        <end position="12"/>
    </location>
</feature>
<dbReference type="Proteomes" id="UP000655550">
    <property type="component" value="Unassembled WGS sequence"/>
</dbReference>
<dbReference type="Proteomes" id="UP000242861">
    <property type="component" value="Unassembled WGS sequence"/>
</dbReference>
<organism evidence="3 4">
    <name type="scientific">Pseudomonas fluvialis</name>
    <dbReference type="NCBI Taxonomy" id="1793966"/>
    <lineage>
        <taxon>Bacteria</taxon>
        <taxon>Pseudomonadati</taxon>
        <taxon>Pseudomonadota</taxon>
        <taxon>Gammaproteobacteria</taxon>
        <taxon>Pseudomonadales</taxon>
        <taxon>Pseudomonadaceae</taxon>
        <taxon>Pseudomonas</taxon>
    </lineage>
</organism>
<name>A0A2I0CLK9_9PSED</name>
<dbReference type="EMBL" id="PIYS01000032">
    <property type="protein sequence ID" value="PKF69977.1"/>
    <property type="molecule type" value="Genomic_DNA"/>
</dbReference>
<protein>
    <recommendedName>
        <fullName evidence="6">Pyrroloquinoline quinone biosynthesis protein PqqE</fullName>
    </recommendedName>
</protein>